<dbReference type="InterPro" id="IPR031100">
    <property type="entry name" value="LOG_fam"/>
</dbReference>
<proteinExistence type="inferred from homology"/>
<dbReference type="GO" id="GO:0009691">
    <property type="term" value="P:cytokinin biosynthetic process"/>
    <property type="evidence" value="ECO:0007669"/>
    <property type="project" value="UniProtKB-UniRule"/>
</dbReference>
<evidence type="ECO:0000256" key="2">
    <source>
        <dbReference type="ARBA" id="ARBA00006763"/>
    </source>
</evidence>
<comment type="caution">
    <text evidence="4">The sequence shown here is derived from an EMBL/GenBank/DDBJ whole genome shotgun (WGS) entry which is preliminary data.</text>
</comment>
<dbReference type="Pfam" id="PF03641">
    <property type="entry name" value="Lysine_decarbox"/>
    <property type="match status" value="1"/>
</dbReference>
<accession>A0A2T3HL32</accession>
<dbReference type="SUPFAM" id="SSF102405">
    <property type="entry name" value="MCP/YpsA-like"/>
    <property type="match status" value="1"/>
</dbReference>
<dbReference type="InterPro" id="IPR005269">
    <property type="entry name" value="LOG"/>
</dbReference>
<dbReference type="Gene3D" id="3.40.50.450">
    <property type="match status" value="1"/>
</dbReference>
<dbReference type="Proteomes" id="UP000240912">
    <property type="component" value="Unassembled WGS sequence"/>
</dbReference>
<evidence type="ECO:0000256" key="3">
    <source>
        <dbReference type="RuleBase" id="RU363015"/>
    </source>
</evidence>
<name>A0A2T3HL32_9SPHI</name>
<gene>
    <name evidence="4" type="ORF">C7T94_11160</name>
</gene>
<reference evidence="4 5" key="1">
    <citation type="submission" date="2018-03" db="EMBL/GenBank/DDBJ databases">
        <authorList>
            <person name="Keele B.F."/>
        </authorList>
    </citation>
    <scope>NUCLEOTIDE SEQUENCE [LARGE SCALE GENOMIC DNA]</scope>
    <source>
        <strain evidence="4 5">YL28-9</strain>
    </source>
</reference>
<keyword evidence="5" id="KW-1185">Reference proteome</keyword>
<sequence>MNICVFCGSSPGNDRVYMQQAFGLGAMLANLDIGLVYGGANVGLMGAVADGCLAQGGRVTGVLPHFLQAKEIAHPQLSELVFVETMHERKIRMSEISDAVIAMPGGFGTLEELFEMLTWGQLGLHSKPVALFNVGGFFDPLLRFVDEMVAAGFLKKVYRDLLIVSADSAALIESIRKYEPPVVQKWITKETT</sequence>
<dbReference type="GO" id="GO:0008714">
    <property type="term" value="F:AMP nucleosidase activity"/>
    <property type="evidence" value="ECO:0007669"/>
    <property type="project" value="UniProtKB-EC"/>
</dbReference>
<dbReference type="OrthoDB" id="9801098at2"/>
<dbReference type="EC" id="3.2.2.n1" evidence="3"/>
<comment type="catalytic activity">
    <reaction evidence="1">
        <text>AMP + H2O = D-ribose 5-phosphate + adenine</text>
        <dbReference type="Rhea" id="RHEA:20129"/>
        <dbReference type="ChEBI" id="CHEBI:15377"/>
        <dbReference type="ChEBI" id="CHEBI:16708"/>
        <dbReference type="ChEBI" id="CHEBI:78346"/>
        <dbReference type="ChEBI" id="CHEBI:456215"/>
        <dbReference type="EC" id="3.2.2.4"/>
    </reaction>
</comment>
<dbReference type="NCBIfam" id="TIGR00730">
    <property type="entry name" value="Rossman fold protein, TIGR00730 family"/>
    <property type="match status" value="1"/>
</dbReference>
<organism evidence="4 5">
    <name type="scientific">Pedobacter yulinensis</name>
    <dbReference type="NCBI Taxonomy" id="2126353"/>
    <lineage>
        <taxon>Bacteria</taxon>
        <taxon>Pseudomonadati</taxon>
        <taxon>Bacteroidota</taxon>
        <taxon>Sphingobacteriia</taxon>
        <taxon>Sphingobacteriales</taxon>
        <taxon>Sphingobacteriaceae</taxon>
        <taxon>Pedobacter</taxon>
    </lineage>
</organism>
<dbReference type="GO" id="GO:0005829">
    <property type="term" value="C:cytosol"/>
    <property type="evidence" value="ECO:0007669"/>
    <property type="project" value="TreeGrafter"/>
</dbReference>
<protein>
    <recommendedName>
        <fullName evidence="3">Cytokinin riboside 5'-monophosphate phosphoribohydrolase</fullName>
        <ecNumber evidence="3">3.2.2.n1</ecNumber>
    </recommendedName>
</protein>
<dbReference type="PANTHER" id="PTHR31223">
    <property type="entry name" value="LOG FAMILY PROTEIN YJL055W"/>
    <property type="match status" value="1"/>
</dbReference>
<keyword evidence="3" id="KW-0378">Hydrolase</keyword>
<dbReference type="RefSeq" id="WP_107215412.1">
    <property type="nucleotide sequence ID" value="NZ_KZ686269.1"/>
</dbReference>
<evidence type="ECO:0000256" key="1">
    <source>
        <dbReference type="ARBA" id="ARBA00000274"/>
    </source>
</evidence>
<dbReference type="PANTHER" id="PTHR31223:SF70">
    <property type="entry name" value="LOG FAMILY PROTEIN YJL055W"/>
    <property type="match status" value="1"/>
</dbReference>
<keyword evidence="3" id="KW-0203">Cytokinin biosynthesis</keyword>
<dbReference type="EMBL" id="PYLS01000005">
    <property type="protein sequence ID" value="PST83152.1"/>
    <property type="molecule type" value="Genomic_DNA"/>
</dbReference>
<dbReference type="AlphaFoldDB" id="A0A2T3HL32"/>
<evidence type="ECO:0000313" key="4">
    <source>
        <dbReference type="EMBL" id="PST83152.1"/>
    </source>
</evidence>
<evidence type="ECO:0000313" key="5">
    <source>
        <dbReference type="Proteomes" id="UP000240912"/>
    </source>
</evidence>
<comment type="similarity">
    <text evidence="2 3">Belongs to the LOG family.</text>
</comment>